<proteinExistence type="predicted"/>
<reference evidence="2" key="1">
    <citation type="submission" date="2017-11" db="EMBL/GenBank/DDBJ databases">
        <authorList>
            <person name="Lima N.C."/>
            <person name="Parody-Merino A.M."/>
            <person name="Battley P.F."/>
            <person name="Fidler A.E."/>
            <person name="Prosdocimi F."/>
        </authorList>
    </citation>
    <scope>NUCLEOTIDE SEQUENCE [LARGE SCALE GENOMIC DNA]</scope>
</reference>
<gene>
    <name evidence="1" type="ORF">llap_876</name>
</gene>
<dbReference type="Proteomes" id="UP000233556">
    <property type="component" value="Unassembled WGS sequence"/>
</dbReference>
<accession>A0A2I0URY5</accession>
<keyword evidence="2" id="KW-1185">Reference proteome</keyword>
<name>A0A2I0URY5_LIMLA</name>
<protein>
    <submittedName>
        <fullName evidence="1">Uncharacterized protein</fullName>
    </submittedName>
</protein>
<evidence type="ECO:0000313" key="2">
    <source>
        <dbReference type="Proteomes" id="UP000233556"/>
    </source>
</evidence>
<dbReference type="EMBL" id="KZ505646">
    <property type="protein sequence ID" value="PKU48804.1"/>
    <property type="molecule type" value="Genomic_DNA"/>
</dbReference>
<reference evidence="2" key="2">
    <citation type="submission" date="2017-12" db="EMBL/GenBank/DDBJ databases">
        <title>Genome sequence of the Bar-tailed Godwit (Limosa lapponica baueri).</title>
        <authorList>
            <person name="Lima N.C.B."/>
            <person name="Parody-Merino A.M."/>
            <person name="Battley P.F."/>
            <person name="Fidler A.E."/>
            <person name="Prosdocimi F."/>
        </authorList>
    </citation>
    <scope>NUCLEOTIDE SEQUENCE [LARGE SCALE GENOMIC DNA]</scope>
</reference>
<sequence>MSTFPSKPEDGDLHHEKLLSKRQVAALVNNSGGIRMGFGTQNKAEGYGVSMQLNVTSFGKIILHLESWKEGTDEEGQIIAFKTGSLCESTRA</sequence>
<organism evidence="1 2">
    <name type="scientific">Limosa lapponica baueri</name>
    <dbReference type="NCBI Taxonomy" id="1758121"/>
    <lineage>
        <taxon>Eukaryota</taxon>
        <taxon>Metazoa</taxon>
        <taxon>Chordata</taxon>
        <taxon>Craniata</taxon>
        <taxon>Vertebrata</taxon>
        <taxon>Euteleostomi</taxon>
        <taxon>Archelosauria</taxon>
        <taxon>Archosauria</taxon>
        <taxon>Dinosauria</taxon>
        <taxon>Saurischia</taxon>
        <taxon>Theropoda</taxon>
        <taxon>Coelurosauria</taxon>
        <taxon>Aves</taxon>
        <taxon>Neognathae</taxon>
        <taxon>Neoaves</taxon>
        <taxon>Charadriiformes</taxon>
        <taxon>Scolopacidae</taxon>
        <taxon>Limosa</taxon>
    </lineage>
</organism>
<dbReference type="AlphaFoldDB" id="A0A2I0URY5"/>
<evidence type="ECO:0000313" key="1">
    <source>
        <dbReference type="EMBL" id="PKU48804.1"/>
    </source>
</evidence>